<accession>A0A0D8XKX5</accession>
<protein>
    <submittedName>
        <fullName evidence="1">Uncharacterized protein</fullName>
    </submittedName>
</protein>
<sequence>MVPSHIEDITYPKVQMIVILSNGSCLGDVDDCGGGGERVTHLVLTSEAMLFSEGQRFALEFYETSSQVSGKRKSYSHCVGLREIDRYSIEQTRNRICKER</sequence>
<dbReference type="Proteomes" id="UP000053766">
    <property type="component" value="Unassembled WGS sequence"/>
</dbReference>
<gene>
    <name evidence="1" type="ORF">DICVIV_08689</name>
</gene>
<dbReference type="EMBL" id="KN716417">
    <property type="protein sequence ID" value="KJH45273.1"/>
    <property type="molecule type" value="Genomic_DNA"/>
</dbReference>
<keyword evidence="2" id="KW-1185">Reference proteome</keyword>
<evidence type="ECO:0000313" key="2">
    <source>
        <dbReference type="Proteomes" id="UP000053766"/>
    </source>
</evidence>
<proteinExistence type="predicted"/>
<reference evidence="1 2" key="1">
    <citation type="submission" date="2013-11" db="EMBL/GenBank/DDBJ databases">
        <title>Draft genome of the bovine lungworm Dictyocaulus viviparus.</title>
        <authorList>
            <person name="Mitreva M."/>
        </authorList>
    </citation>
    <scope>NUCLEOTIDE SEQUENCE [LARGE SCALE GENOMIC DNA]</scope>
    <source>
        <strain evidence="1 2">HannoverDv2000</strain>
    </source>
</reference>
<name>A0A0D8XKX5_DICVI</name>
<evidence type="ECO:0000313" key="1">
    <source>
        <dbReference type="EMBL" id="KJH45273.1"/>
    </source>
</evidence>
<dbReference type="AlphaFoldDB" id="A0A0D8XKX5"/>
<organism evidence="1 2">
    <name type="scientific">Dictyocaulus viviparus</name>
    <name type="common">Bovine lungworm</name>
    <dbReference type="NCBI Taxonomy" id="29172"/>
    <lineage>
        <taxon>Eukaryota</taxon>
        <taxon>Metazoa</taxon>
        <taxon>Ecdysozoa</taxon>
        <taxon>Nematoda</taxon>
        <taxon>Chromadorea</taxon>
        <taxon>Rhabditida</taxon>
        <taxon>Rhabditina</taxon>
        <taxon>Rhabditomorpha</taxon>
        <taxon>Strongyloidea</taxon>
        <taxon>Metastrongylidae</taxon>
        <taxon>Dictyocaulus</taxon>
    </lineage>
</organism>
<reference evidence="2" key="2">
    <citation type="journal article" date="2016" name="Sci. Rep.">
        <title>Dictyocaulus viviparus genome, variome and transcriptome elucidate lungworm biology and support future intervention.</title>
        <authorList>
            <person name="McNulty S.N."/>
            <person name="Strube C."/>
            <person name="Rosa B.A."/>
            <person name="Martin J.C."/>
            <person name="Tyagi R."/>
            <person name="Choi Y.J."/>
            <person name="Wang Q."/>
            <person name="Hallsworth Pepin K."/>
            <person name="Zhang X."/>
            <person name="Ozersky P."/>
            <person name="Wilson R.K."/>
            <person name="Sternberg P.W."/>
            <person name="Gasser R.B."/>
            <person name="Mitreva M."/>
        </authorList>
    </citation>
    <scope>NUCLEOTIDE SEQUENCE [LARGE SCALE GENOMIC DNA]</scope>
    <source>
        <strain evidence="2">HannoverDv2000</strain>
    </source>
</reference>